<evidence type="ECO:0000256" key="1">
    <source>
        <dbReference type="SAM" id="MobiDB-lite"/>
    </source>
</evidence>
<dbReference type="OrthoDB" id="6902891at2"/>
<dbReference type="Proteomes" id="UP000321532">
    <property type="component" value="Unassembled WGS sequence"/>
</dbReference>
<dbReference type="SUPFAM" id="SSF54637">
    <property type="entry name" value="Thioesterase/thiol ester dehydrase-isomerase"/>
    <property type="match status" value="1"/>
</dbReference>
<comment type="caution">
    <text evidence="3">The sequence shown here is derived from an EMBL/GenBank/DDBJ whole genome shotgun (WGS) entry which is preliminary data.</text>
</comment>
<keyword evidence="4" id="KW-1185">Reference proteome</keyword>
<gene>
    <name evidence="3" type="ORF">AAE02nite_44170</name>
</gene>
<name>A0A512B459_9BACT</name>
<feature type="domain" description="Fluoroacetyl-CoA-specific thioesterase-like" evidence="2">
    <location>
        <begin position="5"/>
        <end position="61"/>
    </location>
</feature>
<dbReference type="AlphaFoldDB" id="A0A512B459"/>
<proteinExistence type="predicted"/>
<organism evidence="3 4">
    <name type="scientific">Adhaeribacter aerolatus</name>
    <dbReference type="NCBI Taxonomy" id="670289"/>
    <lineage>
        <taxon>Bacteria</taxon>
        <taxon>Pseudomonadati</taxon>
        <taxon>Bacteroidota</taxon>
        <taxon>Cytophagia</taxon>
        <taxon>Cytophagales</taxon>
        <taxon>Hymenobacteraceae</taxon>
        <taxon>Adhaeribacter</taxon>
    </lineage>
</organism>
<dbReference type="InterPro" id="IPR054485">
    <property type="entry name" value="FlK-like_dom"/>
</dbReference>
<dbReference type="Gene3D" id="3.10.129.10">
    <property type="entry name" value="Hotdog Thioesterase"/>
    <property type="match status" value="1"/>
</dbReference>
<feature type="compositionally biased region" description="Acidic residues" evidence="1">
    <location>
        <begin position="1"/>
        <end position="10"/>
    </location>
</feature>
<feature type="region of interest" description="Disordered" evidence="1">
    <location>
        <begin position="1"/>
        <end position="21"/>
    </location>
</feature>
<dbReference type="InterPro" id="IPR029069">
    <property type="entry name" value="HotDog_dom_sf"/>
</dbReference>
<dbReference type="EMBL" id="BJYS01000044">
    <property type="protein sequence ID" value="GEO06753.1"/>
    <property type="molecule type" value="Genomic_DNA"/>
</dbReference>
<evidence type="ECO:0000313" key="4">
    <source>
        <dbReference type="Proteomes" id="UP000321532"/>
    </source>
</evidence>
<evidence type="ECO:0000259" key="2">
    <source>
        <dbReference type="Pfam" id="PF22636"/>
    </source>
</evidence>
<reference evidence="3 4" key="1">
    <citation type="submission" date="2019-07" db="EMBL/GenBank/DDBJ databases">
        <title>Whole genome shotgun sequence of Adhaeribacter aerolatus NBRC 106133.</title>
        <authorList>
            <person name="Hosoyama A."/>
            <person name="Uohara A."/>
            <person name="Ohji S."/>
            <person name="Ichikawa N."/>
        </authorList>
    </citation>
    <scope>NUCLEOTIDE SEQUENCE [LARGE SCALE GENOMIC DNA]</scope>
    <source>
        <strain evidence="3 4">NBRC 106133</strain>
    </source>
</reference>
<accession>A0A512B459</accession>
<dbReference type="Pfam" id="PF22636">
    <property type="entry name" value="FlK"/>
    <property type="match status" value="1"/>
</dbReference>
<evidence type="ECO:0000313" key="3">
    <source>
        <dbReference type="EMBL" id="GEO06753.1"/>
    </source>
</evidence>
<sequence length="62" mass="6561">MDIKDTDEEGTGTGLIINHKHPEIPGDQITVTATVQKINRNELVCSVGATVGTSVIAEGETR</sequence>
<protein>
    <recommendedName>
        <fullName evidence="2">Fluoroacetyl-CoA-specific thioesterase-like domain-containing protein</fullName>
    </recommendedName>
</protein>